<name>A0A679INU0_9HYPH</name>
<evidence type="ECO:0000256" key="2">
    <source>
        <dbReference type="ARBA" id="ARBA00022741"/>
    </source>
</evidence>
<dbReference type="EC" id="6.1.1.16" evidence="6"/>
<dbReference type="SUPFAM" id="SSF47323">
    <property type="entry name" value="Anticodon-binding domain of a subclass of class I aminoacyl-tRNA synthetases"/>
    <property type="match status" value="1"/>
</dbReference>
<feature type="domain" description="Cysteinyl-tRNA ligase anticodon binding" evidence="5">
    <location>
        <begin position="2"/>
        <end position="44"/>
    </location>
</feature>
<dbReference type="InterPro" id="IPR009080">
    <property type="entry name" value="tRNAsynth_Ia_anticodon-bd"/>
</dbReference>
<dbReference type="AlphaFoldDB" id="A0A679INU0"/>
<sequence length="51" mass="5431">MAAVEAAIEARRAARAAKDWPASDRARDALAAMGVTVKDNKDGTTTWTVSR</sequence>
<evidence type="ECO:0000256" key="4">
    <source>
        <dbReference type="ARBA" id="ARBA00023146"/>
    </source>
</evidence>
<keyword evidence="2" id="KW-0547">Nucleotide-binding</keyword>
<evidence type="ECO:0000313" key="6">
    <source>
        <dbReference type="EMBL" id="CAA2100308.1"/>
    </source>
</evidence>
<dbReference type="Pfam" id="PF23493">
    <property type="entry name" value="CysS_C"/>
    <property type="match status" value="1"/>
</dbReference>
<dbReference type="Gene3D" id="1.20.120.1910">
    <property type="entry name" value="Cysteine-tRNA ligase, C-terminal anti-codon recognition domain"/>
    <property type="match status" value="1"/>
</dbReference>
<dbReference type="EMBL" id="LR743504">
    <property type="protein sequence ID" value="CAA2100308.1"/>
    <property type="molecule type" value="Genomic_DNA"/>
</dbReference>
<protein>
    <submittedName>
        <fullName evidence="6">Cysteine--tRNA ligase</fullName>
        <ecNumber evidence="6">6.1.1.16</ecNumber>
    </submittedName>
</protein>
<gene>
    <name evidence="6" type="primary">cysS_1</name>
    <name evidence="6" type="ORF">MBUL_00605</name>
</gene>
<keyword evidence="1 6" id="KW-0436">Ligase</keyword>
<proteinExistence type="predicted"/>
<dbReference type="GO" id="GO:0006418">
    <property type="term" value="P:tRNA aminoacylation for protein translation"/>
    <property type="evidence" value="ECO:0007669"/>
    <property type="project" value="InterPro"/>
</dbReference>
<accession>A0A679INU0</accession>
<evidence type="ECO:0000256" key="1">
    <source>
        <dbReference type="ARBA" id="ARBA00022598"/>
    </source>
</evidence>
<organism evidence="6">
    <name type="scientific">Methylobacterium bullatum</name>
    <dbReference type="NCBI Taxonomy" id="570505"/>
    <lineage>
        <taxon>Bacteria</taxon>
        <taxon>Pseudomonadati</taxon>
        <taxon>Pseudomonadota</taxon>
        <taxon>Alphaproteobacteria</taxon>
        <taxon>Hyphomicrobiales</taxon>
        <taxon>Methylobacteriaceae</taxon>
        <taxon>Methylobacterium</taxon>
    </lineage>
</organism>
<keyword evidence="3" id="KW-0067">ATP-binding</keyword>
<dbReference type="GO" id="GO:0005524">
    <property type="term" value="F:ATP binding"/>
    <property type="evidence" value="ECO:0007669"/>
    <property type="project" value="UniProtKB-KW"/>
</dbReference>
<evidence type="ECO:0000256" key="3">
    <source>
        <dbReference type="ARBA" id="ARBA00022840"/>
    </source>
</evidence>
<dbReference type="GO" id="GO:0004817">
    <property type="term" value="F:cysteine-tRNA ligase activity"/>
    <property type="evidence" value="ECO:0007669"/>
    <property type="project" value="UniProtKB-EC"/>
</dbReference>
<dbReference type="InterPro" id="IPR056411">
    <property type="entry name" value="CysS_C"/>
</dbReference>
<reference evidence="6" key="1">
    <citation type="submission" date="2019-12" db="EMBL/GenBank/DDBJ databases">
        <authorList>
            <person name="Cremers G."/>
        </authorList>
    </citation>
    <scope>NUCLEOTIDE SEQUENCE</scope>
    <source>
        <strain evidence="6">Mbul1</strain>
    </source>
</reference>
<evidence type="ECO:0000259" key="5">
    <source>
        <dbReference type="Pfam" id="PF23493"/>
    </source>
</evidence>
<keyword evidence="4" id="KW-0030">Aminoacyl-tRNA synthetase</keyword>